<evidence type="ECO:0000256" key="1">
    <source>
        <dbReference type="ARBA" id="ARBA00004651"/>
    </source>
</evidence>
<dbReference type="NCBIfam" id="TIGR00797">
    <property type="entry name" value="matE"/>
    <property type="match status" value="1"/>
</dbReference>
<dbReference type="GO" id="GO:0046677">
    <property type="term" value="P:response to antibiotic"/>
    <property type="evidence" value="ECO:0007669"/>
    <property type="project" value="UniProtKB-KW"/>
</dbReference>
<feature type="transmembrane region" description="Helical" evidence="10">
    <location>
        <begin position="21"/>
        <end position="45"/>
    </location>
</feature>
<dbReference type="CDD" id="cd13143">
    <property type="entry name" value="MATE_MepA_like"/>
    <property type="match status" value="1"/>
</dbReference>
<feature type="transmembrane region" description="Helical" evidence="10">
    <location>
        <begin position="90"/>
        <end position="116"/>
    </location>
</feature>
<evidence type="ECO:0000256" key="3">
    <source>
        <dbReference type="ARBA" id="ARBA00022106"/>
    </source>
</evidence>
<feature type="transmembrane region" description="Helical" evidence="10">
    <location>
        <begin position="246"/>
        <end position="266"/>
    </location>
</feature>
<organism evidence="11 12">
    <name type="scientific">Chryseobacterium defluvii</name>
    <dbReference type="NCBI Taxonomy" id="160396"/>
    <lineage>
        <taxon>Bacteria</taxon>
        <taxon>Pseudomonadati</taxon>
        <taxon>Bacteroidota</taxon>
        <taxon>Flavobacteriia</taxon>
        <taxon>Flavobacteriales</taxon>
        <taxon>Weeksellaceae</taxon>
        <taxon>Chryseobacterium group</taxon>
        <taxon>Chryseobacterium</taxon>
    </lineage>
</organism>
<keyword evidence="12" id="KW-1185">Reference proteome</keyword>
<feature type="transmembrane region" description="Helical" evidence="10">
    <location>
        <begin position="416"/>
        <end position="435"/>
    </location>
</feature>
<dbReference type="AlphaFoldDB" id="A0A840KAP2"/>
<keyword evidence="6 10" id="KW-0812">Transmembrane</keyword>
<evidence type="ECO:0000256" key="8">
    <source>
        <dbReference type="ARBA" id="ARBA00023136"/>
    </source>
</evidence>
<dbReference type="RefSeq" id="WP_184184734.1">
    <property type="nucleotide sequence ID" value="NZ_JACHLE010000001.1"/>
</dbReference>
<gene>
    <name evidence="11" type="ORF">HNP38_000777</name>
</gene>
<name>A0A840KAP2_9FLAO</name>
<feature type="transmembrane region" description="Helical" evidence="10">
    <location>
        <begin position="136"/>
        <end position="157"/>
    </location>
</feature>
<keyword evidence="5" id="KW-1003">Cell membrane</keyword>
<dbReference type="EMBL" id="JACHLE010000001">
    <property type="protein sequence ID" value="MBB4805505.1"/>
    <property type="molecule type" value="Genomic_DNA"/>
</dbReference>
<evidence type="ECO:0000256" key="5">
    <source>
        <dbReference type="ARBA" id="ARBA00022475"/>
    </source>
</evidence>
<keyword evidence="7 10" id="KW-1133">Transmembrane helix</keyword>
<dbReference type="Pfam" id="PF01554">
    <property type="entry name" value="MatE"/>
    <property type="match status" value="2"/>
</dbReference>
<evidence type="ECO:0000256" key="9">
    <source>
        <dbReference type="ARBA" id="ARBA00023251"/>
    </source>
</evidence>
<comment type="subcellular location">
    <subcellularLocation>
        <location evidence="1">Cell membrane</location>
        <topology evidence="1">Multi-pass membrane protein</topology>
    </subcellularLocation>
</comment>
<dbReference type="InterPro" id="IPR045070">
    <property type="entry name" value="MATE_MepA-like"/>
</dbReference>
<keyword evidence="4" id="KW-0813">Transport</keyword>
<dbReference type="GO" id="GO:0042910">
    <property type="term" value="F:xenobiotic transmembrane transporter activity"/>
    <property type="evidence" value="ECO:0007669"/>
    <property type="project" value="InterPro"/>
</dbReference>
<evidence type="ECO:0000256" key="6">
    <source>
        <dbReference type="ARBA" id="ARBA00022692"/>
    </source>
</evidence>
<feature type="transmembrane region" description="Helical" evidence="10">
    <location>
        <begin position="169"/>
        <end position="189"/>
    </location>
</feature>
<dbReference type="Proteomes" id="UP000592180">
    <property type="component" value="Unassembled WGS sequence"/>
</dbReference>
<evidence type="ECO:0000313" key="11">
    <source>
        <dbReference type="EMBL" id="MBB4805505.1"/>
    </source>
</evidence>
<dbReference type="PANTHER" id="PTHR43823">
    <property type="entry name" value="SPORULATION PROTEIN YKVU"/>
    <property type="match status" value="1"/>
</dbReference>
<keyword evidence="9" id="KW-0046">Antibiotic resistance</keyword>
<dbReference type="PIRSF" id="PIRSF006603">
    <property type="entry name" value="DinF"/>
    <property type="match status" value="1"/>
</dbReference>
<dbReference type="InterPro" id="IPR048279">
    <property type="entry name" value="MdtK-like"/>
</dbReference>
<evidence type="ECO:0000256" key="7">
    <source>
        <dbReference type="ARBA" id="ARBA00022989"/>
    </source>
</evidence>
<accession>A0A840KAP2</accession>
<feature type="transmembrane region" description="Helical" evidence="10">
    <location>
        <begin position="65"/>
        <end position="83"/>
    </location>
</feature>
<dbReference type="PANTHER" id="PTHR43823:SF3">
    <property type="entry name" value="MULTIDRUG EXPORT PROTEIN MEPA"/>
    <property type="match status" value="1"/>
</dbReference>
<evidence type="ECO:0000313" key="12">
    <source>
        <dbReference type="Proteomes" id="UP000592180"/>
    </source>
</evidence>
<proteinExistence type="inferred from homology"/>
<dbReference type="GO" id="GO:0005886">
    <property type="term" value="C:plasma membrane"/>
    <property type="evidence" value="ECO:0007669"/>
    <property type="project" value="UniProtKB-SubCell"/>
</dbReference>
<keyword evidence="8 10" id="KW-0472">Membrane</keyword>
<evidence type="ECO:0000256" key="4">
    <source>
        <dbReference type="ARBA" id="ARBA00022448"/>
    </source>
</evidence>
<feature type="transmembrane region" description="Helical" evidence="10">
    <location>
        <begin position="195"/>
        <end position="215"/>
    </location>
</feature>
<dbReference type="InterPro" id="IPR051327">
    <property type="entry name" value="MATE_MepA_subfamily"/>
</dbReference>
<dbReference type="InterPro" id="IPR002528">
    <property type="entry name" value="MATE_fam"/>
</dbReference>
<comment type="similarity">
    <text evidence="2">Belongs to the multi antimicrobial extrusion (MATE) (TC 2.A.66.1) family. MepA subfamily.</text>
</comment>
<reference evidence="11 12" key="1">
    <citation type="submission" date="2020-08" db="EMBL/GenBank/DDBJ databases">
        <title>Functional genomics of gut bacteria from endangered species of beetles.</title>
        <authorList>
            <person name="Carlos-Shanley C."/>
        </authorList>
    </citation>
    <scope>NUCLEOTIDE SEQUENCE [LARGE SCALE GENOMIC DNA]</scope>
    <source>
        <strain evidence="11 12">S00151</strain>
    </source>
</reference>
<protein>
    <recommendedName>
        <fullName evidence="3">Multidrug export protein MepA</fullName>
    </recommendedName>
</protein>
<comment type="caution">
    <text evidence="11">The sequence shown here is derived from an EMBL/GenBank/DDBJ whole genome shotgun (WGS) entry which is preliminary data.</text>
</comment>
<feature type="transmembrane region" description="Helical" evidence="10">
    <location>
        <begin position="357"/>
        <end position="378"/>
    </location>
</feature>
<evidence type="ECO:0000256" key="2">
    <source>
        <dbReference type="ARBA" id="ARBA00008417"/>
    </source>
</evidence>
<sequence length="448" mass="49814">MDRKTFILTGDVKKVMWETSWPAVAAIVLYGINNFLDAVFVGYLINTQALAAVGMAYPLSQIVLGFGRLVGTGAGAAVSMWIGENKQDKLYNFFGSFNFLCIFFSLLCTIPAYIYAHELLAMMGAKGNLQTIAVEYFRVTLIGTIFWIYGLALNMLIRAEGKMKTAAKMIAVGLVIDIILKPIFISTFGMGVAGAAWATNCGMIIYSVLGIYYYAKGKSSFKMNWKSVSFDHSIGRKILKLGLPEMILSVMGVVQSIIIFNAIAAYGTESDISFFTVLNRFFLFLLTPLFGLMRGLQPVVGINFGAGQFGRARKFLKTYIVAGVAILFPFFFISLLFPEQLISLMLPGYSVNSNQIMDFRLFFSVLPLLPITVLALSYYPAVNDSKKASFLVFLRQLILYIPLMLILPHYFGVKSIYWGSALIEVIVGLVTLFLLKNYQRKKVEVSLN</sequence>
<feature type="transmembrane region" description="Helical" evidence="10">
    <location>
        <begin position="318"/>
        <end position="337"/>
    </location>
</feature>
<dbReference type="GO" id="GO:0015297">
    <property type="term" value="F:antiporter activity"/>
    <property type="evidence" value="ECO:0007669"/>
    <property type="project" value="InterPro"/>
</dbReference>
<evidence type="ECO:0000256" key="10">
    <source>
        <dbReference type="SAM" id="Phobius"/>
    </source>
</evidence>
<feature type="transmembrane region" description="Helical" evidence="10">
    <location>
        <begin position="390"/>
        <end position="410"/>
    </location>
</feature>